<organism evidence="2 3">
    <name type="scientific">Perkinsus olseni</name>
    <name type="common">Perkinsus atlanticus</name>
    <dbReference type="NCBI Taxonomy" id="32597"/>
    <lineage>
        <taxon>Eukaryota</taxon>
        <taxon>Sar</taxon>
        <taxon>Alveolata</taxon>
        <taxon>Perkinsozoa</taxon>
        <taxon>Perkinsea</taxon>
        <taxon>Perkinsida</taxon>
        <taxon>Perkinsidae</taxon>
        <taxon>Perkinsus</taxon>
    </lineage>
</organism>
<evidence type="ECO:0000313" key="3">
    <source>
        <dbReference type="Proteomes" id="UP000541610"/>
    </source>
</evidence>
<sequence length="1271" mass="140783">MAADQGGLPIGSTELVDALLEGILHRLPNLKDLFIDSSASIVSPDIASNAPRLQHLTLSHCPRLRPISVEKAARECKSLKLLDIRTLTHLANEVHSHALVGIECLRLPPGVKEEYLKPILSRDRDDHRSGPYSRCLQSLTLSEIDDIDLSVADASLQTLFLSRSERMPLPSISSFTAGQHLRYLSISFCRLDPARFRVSAILIIGINSFSDSPWISPYATRQRRDREMPMLPRDELEPLRVPGSNPPIPLKFPRLRYLRISGSKRVHYSAIVPSIISNASVLEQLELLKIPPVYSISSPSPLLASITVSLVPPTPSTRVRLVRDILNDSTADGGQKLLLQHYEKPEVDLFVAALTRQCWSMKSLVLSGCCLQPLPPLIHCASSRASTLTRMVREYEAMMGDESMLIPSGRDTRLMIVRDHIQAALNQHDSRSPASSQTACDTRNHPSSERSSDAYDTAIAEEEDGESTVLGNSTSDDNHTSGYRSSDDDSLMLEVIIQQTTAVALGLLARLVAVNEIMYSTNQQQGQARAPTATTPYSTLETSPTPTSPAHAVQRRSDGRVENDDDDYGDDEDEALPQVIEMTSPTAMTPPSPDVADQGEGALPTPPPPSISVAPHPPALHTIQQLLLMHRMPMSGLELDAPAGRSPAPSPVYLAMVCLLGTIDQWGWTHRRISRVWRKDPLGAAELNRGEAACHNRESPERGHPSLSGARHRAVYEYGKAYQSMMDKFISMRTAQVTVMSQLPERQQQQMLWKGLLIQSTGAYTREGAYSAKIMTHRKTLLRYKQSPRELQDYLSTRRLVNEELAALLRRRLARVPQTDRWGARCRPPEDREVDIIAGCLRNALTPAGVIGGGIAILPLREGASYLPKLFENLPIHLMAPLLVDRLTASSSPNTGYPCQHSTGAGLVSQFCELMEMCISMHIQYDTIELKQPGYHVLQTAIAEANALDRSTRGPLPTFPIEVQDNLPLIRVGVAMVSTAKAELEARRRPVGEASSQRRKTAVHRLLMSLTYGCLDRFYVTRLAELPERALVGLLRTSINQMAVSLLRLRSGKKNTGMLQRAFHTSIQDPPWWNGSLEAMKLKYPVVSRLINGDRGSELCNLYAFKGMRNKFQSLVVLQVEVPEPGLSKLREVLDDSLPSPANGNDVRDTQPVCTTLLPRVRTLLSPHGSGAYDEDSAPPAKRTKLTKRRSSEDSREAENGLQRHSSDISVATTTRVSQIGVSAPTLHFNSVDTEWYRSSDCCNVADNVDRLQWEQQQQHPCWERDAPLTS</sequence>
<feature type="compositionally biased region" description="Basic and acidic residues" evidence="1">
    <location>
        <begin position="442"/>
        <end position="453"/>
    </location>
</feature>
<feature type="compositionally biased region" description="Low complexity" evidence="1">
    <location>
        <begin position="534"/>
        <end position="549"/>
    </location>
</feature>
<dbReference type="SUPFAM" id="SSF52047">
    <property type="entry name" value="RNI-like"/>
    <property type="match status" value="1"/>
</dbReference>
<proteinExistence type="predicted"/>
<dbReference type="OrthoDB" id="439199at2759"/>
<feature type="compositionally biased region" description="Pro residues" evidence="1">
    <location>
        <begin position="604"/>
        <end position="617"/>
    </location>
</feature>
<gene>
    <name evidence="2" type="ORF">FOZ60_002281</name>
</gene>
<dbReference type="EMBL" id="JABANP010000014">
    <property type="protein sequence ID" value="KAF4696049.1"/>
    <property type="molecule type" value="Genomic_DNA"/>
</dbReference>
<name>A0A7J6PIU4_PEROL</name>
<protein>
    <submittedName>
        <fullName evidence="2">Uncharacterized protein</fullName>
    </submittedName>
</protein>
<evidence type="ECO:0000256" key="1">
    <source>
        <dbReference type="SAM" id="MobiDB-lite"/>
    </source>
</evidence>
<feature type="compositionally biased region" description="Basic and acidic residues" evidence="1">
    <location>
        <begin position="1190"/>
        <end position="1199"/>
    </location>
</feature>
<comment type="caution">
    <text evidence="2">The sequence shown here is derived from an EMBL/GenBank/DDBJ whole genome shotgun (WGS) entry which is preliminary data.</text>
</comment>
<dbReference type="Gene3D" id="3.80.10.10">
    <property type="entry name" value="Ribonuclease Inhibitor"/>
    <property type="match status" value="1"/>
</dbReference>
<dbReference type="InterPro" id="IPR032675">
    <property type="entry name" value="LRR_dom_sf"/>
</dbReference>
<feature type="region of interest" description="Disordered" evidence="1">
    <location>
        <begin position="584"/>
        <end position="617"/>
    </location>
</feature>
<feature type="region of interest" description="Disordered" evidence="1">
    <location>
        <begin position="1165"/>
        <end position="1210"/>
    </location>
</feature>
<accession>A0A7J6PIU4</accession>
<feature type="compositionally biased region" description="Acidic residues" evidence="1">
    <location>
        <begin position="563"/>
        <end position="572"/>
    </location>
</feature>
<reference evidence="2 3" key="1">
    <citation type="submission" date="2020-04" db="EMBL/GenBank/DDBJ databases">
        <title>Perkinsus olseni comparative genomics.</title>
        <authorList>
            <person name="Bogema D.R."/>
        </authorList>
    </citation>
    <scope>NUCLEOTIDE SEQUENCE [LARGE SCALE GENOMIC DNA]</scope>
    <source>
        <strain evidence="2">00978-12</strain>
    </source>
</reference>
<feature type="region of interest" description="Disordered" evidence="1">
    <location>
        <begin position="522"/>
        <end position="572"/>
    </location>
</feature>
<evidence type="ECO:0000313" key="2">
    <source>
        <dbReference type="EMBL" id="KAF4696049.1"/>
    </source>
</evidence>
<dbReference type="Proteomes" id="UP000541610">
    <property type="component" value="Unassembled WGS sequence"/>
</dbReference>
<dbReference type="AlphaFoldDB" id="A0A7J6PIU4"/>
<feature type="compositionally biased region" description="Polar residues" evidence="1">
    <location>
        <begin position="469"/>
        <end position="484"/>
    </location>
</feature>
<feature type="compositionally biased region" description="Polar residues" evidence="1">
    <location>
        <begin position="426"/>
        <end position="441"/>
    </location>
</feature>
<feature type="region of interest" description="Disordered" evidence="1">
    <location>
        <begin position="426"/>
        <end position="487"/>
    </location>
</feature>